<dbReference type="Proteomes" id="UP000076612">
    <property type="component" value="Unassembled WGS sequence"/>
</dbReference>
<reference evidence="11 13" key="3">
    <citation type="submission" date="2020-12" db="EMBL/GenBank/DDBJ databases">
        <title>FDA dAtabase for Regulatory Grade micrObial Sequences (FDA-ARGOS): Supporting development and validation of Infectious Disease Dx tests.</title>
        <authorList>
            <person name="Sproer C."/>
            <person name="Gronow S."/>
            <person name="Severitt S."/>
            <person name="Schroder I."/>
            <person name="Tallon L."/>
            <person name="Sadzewicz L."/>
            <person name="Zhao X."/>
            <person name="Boylan J."/>
            <person name="Ott S."/>
            <person name="Bowen H."/>
            <person name="Vavikolanu K."/>
            <person name="Mehta A."/>
            <person name="Aluvathingal J."/>
            <person name="Nadendla S."/>
            <person name="Lowell S."/>
            <person name="Myers T."/>
            <person name="Yan Y."/>
            <person name="Sichtig H."/>
        </authorList>
    </citation>
    <scope>NUCLEOTIDE SEQUENCE [LARGE SCALE GENOMIC DNA]</scope>
    <source>
        <strain evidence="11 13">FDAARGOS_902</strain>
    </source>
</reference>
<dbReference type="Proteomes" id="UP000594979">
    <property type="component" value="Chromosome"/>
</dbReference>
<protein>
    <recommendedName>
        <fullName evidence="3 9">Gluconokinase</fullName>
        <ecNumber evidence="3 9">2.7.1.12</ecNumber>
    </recommendedName>
</protein>
<comment type="similarity">
    <text evidence="2 9">Belongs to the gluconokinase GntK/GntV family.</text>
</comment>
<keyword evidence="5 9" id="KW-0547">Nucleotide-binding</keyword>
<gene>
    <name evidence="10" type="ORF">AVW13_07950</name>
    <name evidence="11" type="ORF">I6G59_17595</name>
</gene>
<evidence type="ECO:0000256" key="1">
    <source>
        <dbReference type="ARBA" id="ARBA00004761"/>
    </source>
</evidence>
<dbReference type="RefSeq" id="WP_040341214.1">
    <property type="nucleotide sequence ID" value="NZ_CP065629.1"/>
</dbReference>
<dbReference type="PANTHER" id="PTHR43442:SF3">
    <property type="entry name" value="GLUCONOKINASE-RELATED"/>
    <property type="match status" value="1"/>
</dbReference>
<dbReference type="GO" id="GO:0005975">
    <property type="term" value="P:carbohydrate metabolic process"/>
    <property type="evidence" value="ECO:0007669"/>
    <property type="project" value="InterPro"/>
</dbReference>
<evidence type="ECO:0000256" key="7">
    <source>
        <dbReference type="ARBA" id="ARBA00022840"/>
    </source>
</evidence>
<evidence type="ECO:0000256" key="4">
    <source>
        <dbReference type="ARBA" id="ARBA00022679"/>
    </source>
</evidence>
<reference evidence="10" key="2">
    <citation type="submission" date="2016-01" db="EMBL/GenBank/DDBJ databases">
        <authorList>
            <person name="Hong K.W."/>
        </authorList>
    </citation>
    <scope>NUCLEOTIDE SEQUENCE</scope>
    <source>
        <strain evidence="10">M40</strain>
    </source>
</reference>
<evidence type="ECO:0000313" key="10">
    <source>
        <dbReference type="EMBL" id="KZE22207.1"/>
    </source>
</evidence>
<sequence>MDLPHSLPPLVIMGVSGTGKTAAGRQVAALLKVAFIDGDDLHSPANKAKMHAGIPLNDADRIPWLRSIAVELARTPPPLVACSALKRSYRDLLRATAPSTFFIHLDGPASVITEHLAKRSHEFMSPTLLQSQLATLEPLEPDEAHMIVSIEQPLTEVCRTIVDRLPHHFAALTRPSPTLDDEDA</sequence>
<dbReference type="STRING" id="33889.AVW13_07950"/>
<dbReference type="EMBL" id="LQQR01000011">
    <property type="protein sequence ID" value="KZE22207.1"/>
    <property type="molecule type" value="Genomic_DNA"/>
</dbReference>
<evidence type="ECO:0000256" key="5">
    <source>
        <dbReference type="ARBA" id="ARBA00022741"/>
    </source>
</evidence>
<keyword evidence="4 9" id="KW-0808">Transferase</keyword>
<dbReference type="NCBIfam" id="TIGR01313">
    <property type="entry name" value="therm_gnt_kin"/>
    <property type="match status" value="1"/>
</dbReference>
<dbReference type="KEGG" id="bcau:I6G59_17595"/>
<dbReference type="PANTHER" id="PTHR43442">
    <property type="entry name" value="GLUCONOKINASE-RELATED"/>
    <property type="match status" value="1"/>
</dbReference>
<evidence type="ECO:0000256" key="3">
    <source>
        <dbReference type="ARBA" id="ARBA00012054"/>
    </source>
</evidence>
<dbReference type="AlphaFoldDB" id="A0A165EBH3"/>
<evidence type="ECO:0000313" key="13">
    <source>
        <dbReference type="Proteomes" id="UP000594979"/>
    </source>
</evidence>
<evidence type="ECO:0000313" key="11">
    <source>
        <dbReference type="EMBL" id="QPS33699.1"/>
    </source>
</evidence>
<dbReference type="GO" id="GO:0005737">
    <property type="term" value="C:cytoplasm"/>
    <property type="evidence" value="ECO:0007669"/>
    <property type="project" value="TreeGrafter"/>
</dbReference>
<dbReference type="Gene3D" id="3.40.50.300">
    <property type="entry name" value="P-loop containing nucleotide triphosphate hydrolases"/>
    <property type="match status" value="1"/>
</dbReference>
<evidence type="ECO:0000256" key="9">
    <source>
        <dbReference type="RuleBase" id="RU363066"/>
    </source>
</evidence>
<reference evidence="12" key="1">
    <citation type="submission" date="2016-01" db="EMBL/GenBank/DDBJ databases">
        <title>Draft genome of Chromobacterium sp. F49.</title>
        <authorList>
            <person name="Hong K.W."/>
        </authorList>
    </citation>
    <scope>NUCLEOTIDE SEQUENCE [LARGE SCALE GENOMIC DNA]</scope>
    <source>
        <strain evidence="12">M40</strain>
    </source>
</reference>
<keyword evidence="7 9" id="KW-0067">ATP-binding</keyword>
<dbReference type="GO" id="GO:0046316">
    <property type="term" value="F:gluconokinase activity"/>
    <property type="evidence" value="ECO:0007669"/>
    <property type="project" value="UniProtKB-EC"/>
</dbReference>
<dbReference type="GeneID" id="99773744"/>
<dbReference type="EMBL" id="CP065682">
    <property type="protein sequence ID" value="QPS33699.1"/>
    <property type="molecule type" value="Genomic_DNA"/>
</dbReference>
<keyword evidence="6 9" id="KW-0418">Kinase</keyword>
<dbReference type="CDD" id="cd02021">
    <property type="entry name" value="GntK"/>
    <property type="match status" value="1"/>
</dbReference>
<evidence type="ECO:0000313" key="12">
    <source>
        <dbReference type="Proteomes" id="UP000076612"/>
    </source>
</evidence>
<dbReference type="InterPro" id="IPR006001">
    <property type="entry name" value="Therm_gnt_kin"/>
</dbReference>
<evidence type="ECO:0000256" key="2">
    <source>
        <dbReference type="ARBA" id="ARBA00008420"/>
    </source>
</evidence>
<name>A0A165EBH3_9MICO</name>
<evidence type="ECO:0000256" key="8">
    <source>
        <dbReference type="ARBA" id="ARBA00048090"/>
    </source>
</evidence>
<comment type="pathway">
    <text evidence="1">Carbohydrate acid metabolism.</text>
</comment>
<comment type="catalytic activity">
    <reaction evidence="8 9">
        <text>D-gluconate + ATP = 6-phospho-D-gluconate + ADP + H(+)</text>
        <dbReference type="Rhea" id="RHEA:19433"/>
        <dbReference type="ChEBI" id="CHEBI:15378"/>
        <dbReference type="ChEBI" id="CHEBI:18391"/>
        <dbReference type="ChEBI" id="CHEBI:30616"/>
        <dbReference type="ChEBI" id="CHEBI:58759"/>
        <dbReference type="ChEBI" id="CHEBI:456216"/>
        <dbReference type="EC" id="2.7.1.12"/>
    </reaction>
</comment>
<dbReference type="InterPro" id="IPR027417">
    <property type="entry name" value="P-loop_NTPase"/>
</dbReference>
<dbReference type="InterPro" id="IPR031322">
    <property type="entry name" value="Shikimate/glucono_kinase"/>
</dbReference>
<dbReference type="Pfam" id="PF01202">
    <property type="entry name" value="SKI"/>
    <property type="match status" value="1"/>
</dbReference>
<organism evidence="10 12">
    <name type="scientific">Brevibacterium casei</name>
    <dbReference type="NCBI Taxonomy" id="33889"/>
    <lineage>
        <taxon>Bacteria</taxon>
        <taxon>Bacillati</taxon>
        <taxon>Actinomycetota</taxon>
        <taxon>Actinomycetes</taxon>
        <taxon>Micrococcales</taxon>
        <taxon>Brevibacteriaceae</taxon>
        <taxon>Brevibacterium</taxon>
    </lineage>
</organism>
<accession>A0A165EBH3</accession>
<dbReference type="EC" id="2.7.1.12" evidence="3 9"/>
<dbReference type="GO" id="GO:0005524">
    <property type="term" value="F:ATP binding"/>
    <property type="evidence" value="ECO:0007669"/>
    <property type="project" value="UniProtKB-KW"/>
</dbReference>
<proteinExistence type="inferred from homology"/>
<evidence type="ECO:0000256" key="6">
    <source>
        <dbReference type="ARBA" id="ARBA00022777"/>
    </source>
</evidence>
<dbReference type="SUPFAM" id="SSF52540">
    <property type="entry name" value="P-loop containing nucleoside triphosphate hydrolases"/>
    <property type="match status" value="1"/>
</dbReference>